<evidence type="ECO:0000313" key="12">
    <source>
        <dbReference type="Proteomes" id="UP001159042"/>
    </source>
</evidence>
<name>A0AAV8VRE0_9CUCU</name>
<dbReference type="GO" id="GO:0005776">
    <property type="term" value="C:autophagosome"/>
    <property type="evidence" value="ECO:0007669"/>
    <property type="project" value="UniProtKB-SubCell"/>
</dbReference>
<comment type="subcellular location">
    <subcellularLocation>
        <location evidence="1">Cytoplasmic vesicle</location>
        <location evidence="1">Autophagosome</location>
    </subcellularLocation>
    <subcellularLocation>
        <location evidence="8">Endomembrane system</location>
        <topology evidence="8">Lipid-anchor</topology>
    </subcellularLocation>
</comment>
<keyword evidence="12" id="KW-1185">Reference proteome</keyword>
<dbReference type="InterPro" id="IPR029071">
    <property type="entry name" value="Ubiquitin-like_domsf"/>
</dbReference>
<dbReference type="SUPFAM" id="SSF54236">
    <property type="entry name" value="Ubiquitin-like"/>
    <property type="match status" value="1"/>
</dbReference>
<accession>A0AAV8VRE0</accession>
<keyword evidence="3" id="KW-0963">Cytoplasm</keyword>
<organism evidence="11 12">
    <name type="scientific">Exocentrus adspersus</name>
    <dbReference type="NCBI Taxonomy" id="1586481"/>
    <lineage>
        <taxon>Eukaryota</taxon>
        <taxon>Metazoa</taxon>
        <taxon>Ecdysozoa</taxon>
        <taxon>Arthropoda</taxon>
        <taxon>Hexapoda</taxon>
        <taxon>Insecta</taxon>
        <taxon>Pterygota</taxon>
        <taxon>Neoptera</taxon>
        <taxon>Endopterygota</taxon>
        <taxon>Coleoptera</taxon>
        <taxon>Polyphaga</taxon>
        <taxon>Cucujiformia</taxon>
        <taxon>Chrysomeloidea</taxon>
        <taxon>Cerambycidae</taxon>
        <taxon>Lamiinae</taxon>
        <taxon>Acanthocinini</taxon>
        <taxon>Exocentrus</taxon>
    </lineage>
</organism>
<gene>
    <name evidence="11" type="ORF">NQ315_000203</name>
</gene>
<dbReference type="AlphaFoldDB" id="A0AAV8VRE0"/>
<keyword evidence="4 10" id="KW-0072">Autophagy</keyword>
<evidence type="ECO:0000256" key="6">
    <source>
        <dbReference type="ARBA" id="ARBA00023288"/>
    </source>
</evidence>
<reference evidence="11 12" key="1">
    <citation type="journal article" date="2023" name="Insect Mol. Biol.">
        <title>Genome sequencing provides insights into the evolution of gene families encoding plant cell wall-degrading enzymes in longhorned beetles.</title>
        <authorList>
            <person name="Shin N.R."/>
            <person name="Okamura Y."/>
            <person name="Kirsch R."/>
            <person name="Pauchet Y."/>
        </authorList>
    </citation>
    <scope>NUCLEOTIDE SEQUENCE [LARGE SCALE GENOMIC DNA]</scope>
    <source>
        <strain evidence="11">EAD_L_NR</strain>
    </source>
</reference>
<protein>
    <submittedName>
        <fullName evidence="11">Uncharacterized protein</fullName>
    </submittedName>
</protein>
<dbReference type="PANTHER" id="PTHR10969">
    <property type="entry name" value="MICROTUBULE-ASSOCIATED PROTEINS 1A/1B LIGHT CHAIN 3-RELATED"/>
    <property type="match status" value="1"/>
</dbReference>
<dbReference type="Pfam" id="PF02991">
    <property type="entry name" value="ATG8"/>
    <property type="match status" value="1"/>
</dbReference>
<evidence type="ECO:0000256" key="9">
    <source>
        <dbReference type="PIRSR" id="PIRSR604241-50"/>
    </source>
</evidence>
<dbReference type="GO" id="GO:0006950">
    <property type="term" value="P:response to stress"/>
    <property type="evidence" value="ECO:0007669"/>
    <property type="project" value="UniProtKB-ARBA"/>
</dbReference>
<proteinExistence type="inferred from homology"/>
<dbReference type="EMBL" id="JANEYG010000041">
    <property type="protein sequence ID" value="KAJ8916559.1"/>
    <property type="molecule type" value="Genomic_DNA"/>
</dbReference>
<evidence type="ECO:0000256" key="5">
    <source>
        <dbReference type="ARBA" id="ARBA00023136"/>
    </source>
</evidence>
<evidence type="ECO:0000256" key="8">
    <source>
        <dbReference type="ARBA" id="ARBA00037868"/>
    </source>
</evidence>
<dbReference type="InterPro" id="IPR004241">
    <property type="entry name" value="Atg8-like"/>
</dbReference>
<dbReference type="GO" id="GO:0016236">
    <property type="term" value="P:macroautophagy"/>
    <property type="evidence" value="ECO:0007669"/>
    <property type="project" value="UniProtKB-ARBA"/>
</dbReference>
<evidence type="ECO:0000256" key="10">
    <source>
        <dbReference type="RuleBase" id="RU004384"/>
    </source>
</evidence>
<evidence type="ECO:0000313" key="11">
    <source>
        <dbReference type="EMBL" id="KAJ8916559.1"/>
    </source>
</evidence>
<evidence type="ECO:0000256" key="1">
    <source>
        <dbReference type="ARBA" id="ARBA00004419"/>
    </source>
</evidence>
<comment type="similarity">
    <text evidence="2 10">Belongs to the ATG8 family.</text>
</comment>
<feature type="lipid moiety-binding region" description="Phosphatidylserine amidated glycine; alternate" evidence="9">
    <location>
        <position position="237"/>
    </location>
</feature>
<comment type="caution">
    <text evidence="11">The sequence shown here is derived from an EMBL/GenBank/DDBJ whole genome shotgun (WGS) entry which is preliminary data.</text>
</comment>
<dbReference type="GO" id="GO:0031410">
    <property type="term" value="C:cytoplasmic vesicle"/>
    <property type="evidence" value="ECO:0007669"/>
    <property type="project" value="UniProtKB-KW"/>
</dbReference>
<evidence type="ECO:0000256" key="7">
    <source>
        <dbReference type="ARBA" id="ARBA00023329"/>
    </source>
</evidence>
<keyword evidence="7" id="KW-0968">Cytoplasmic vesicle</keyword>
<dbReference type="Gene3D" id="3.10.20.90">
    <property type="entry name" value="Phosphatidylinositol 3-kinase Catalytic Subunit, Chain A, domain 1"/>
    <property type="match status" value="1"/>
</dbReference>
<dbReference type="FunFam" id="3.10.20.90:FF:000149">
    <property type="entry name" value="microtubule-associated proteins 1A/1B light chain 3C"/>
    <property type="match status" value="1"/>
</dbReference>
<keyword evidence="6 9" id="KW-0449">Lipoprotein</keyword>
<evidence type="ECO:0000256" key="2">
    <source>
        <dbReference type="ARBA" id="ARBA00007293"/>
    </source>
</evidence>
<evidence type="ECO:0000256" key="3">
    <source>
        <dbReference type="ARBA" id="ARBA00022490"/>
    </source>
</evidence>
<dbReference type="GO" id="GO:0012505">
    <property type="term" value="C:endomembrane system"/>
    <property type="evidence" value="ECO:0007669"/>
    <property type="project" value="UniProtKB-SubCell"/>
</dbReference>
<sequence>MYSNGFGDFDNNNESVCLKKGAVQTTGSVSVGFWKRHSGVGCSHCGSRKPSNAVEYLLKTPVSVPCLLQNQLVIEQLPLLVNEGRITIRNIPMVNKLAHKHLQFSVELRCSRRQHNIHWQNKITKMRPSSGVRKEEVLAIRSRFPTKIPIIVQRYAKERNLPELDKSKFLVPQEITVSQFQTILRNRIKLNPNQALYLLVDDKSMVSLSLTLTEVYMMHAHCDGFLYITYASQDAFGGSWNVSDM</sequence>
<evidence type="ECO:0000256" key="4">
    <source>
        <dbReference type="ARBA" id="ARBA00023006"/>
    </source>
</evidence>
<dbReference type="Proteomes" id="UP001159042">
    <property type="component" value="Unassembled WGS sequence"/>
</dbReference>
<keyword evidence="5" id="KW-0472">Membrane</keyword>